<dbReference type="PANTHER" id="PTHR19229:SF36">
    <property type="entry name" value="ATP-BINDING CASSETTE SUB-FAMILY A MEMBER 2"/>
    <property type="match status" value="1"/>
</dbReference>
<evidence type="ECO:0000259" key="12">
    <source>
        <dbReference type="PROSITE" id="PS50893"/>
    </source>
</evidence>
<feature type="transmembrane region" description="Helical" evidence="11">
    <location>
        <begin position="92"/>
        <end position="115"/>
    </location>
</feature>
<dbReference type="AlphaFoldDB" id="A0A7S0DMV8"/>
<dbReference type="GO" id="GO:0005524">
    <property type="term" value="F:ATP binding"/>
    <property type="evidence" value="ECO:0007669"/>
    <property type="project" value="UniProtKB-KW"/>
</dbReference>
<dbReference type="Gene3D" id="3.40.50.300">
    <property type="entry name" value="P-loop containing nucleotide triphosphate hydrolases"/>
    <property type="match status" value="1"/>
</dbReference>
<evidence type="ECO:0000256" key="5">
    <source>
        <dbReference type="ARBA" id="ARBA00022737"/>
    </source>
</evidence>
<dbReference type="PANTHER" id="PTHR19229">
    <property type="entry name" value="ATP-BINDING CASSETTE TRANSPORTER SUBFAMILY A ABCA"/>
    <property type="match status" value="1"/>
</dbReference>
<keyword evidence="5" id="KW-0677">Repeat</keyword>
<dbReference type="InterPro" id="IPR013525">
    <property type="entry name" value="ABC2_TM"/>
</dbReference>
<dbReference type="Pfam" id="PF12698">
    <property type="entry name" value="ABC2_membrane_3"/>
    <property type="match status" value="1"/>
</dbReference>
<dbReference type="InterPro" id="IPR026082">
    <property type="entry name" value="ABCA"/>
</dbReference>
<dbReference type="GO" id="GO:0016020">
    <property type="term" value="C:membrane"/>
    <property type="evidence" value="ECO:0007669"/>
    <property type="project" value="UniProtKB-SubCell"/>
</dbReference>
<feature type="transmembrane region" description="Helical" evidence="11">
    <location>
        <begin position="388"/>
        <end position="408"/>
    </location>
</feature>
<comment type="subcellular location">
    <subcellularLocation>
        <location evidence="1">Membrane</location>
        <topology evidence="1">Multi-pass membrane protein</topology>
    </subcellularLocation>
</comment>
<evidence type="ECO:0000256" key="10">
    <source>
        <dbReference type="SAM" id="MobiDB-lite"/>
    </source>
</evidence>
<feature type="transmembrane region" description="Helical" evidence="11">
    <location>
        <begin position="354"/>
        <end position="376"/>
    </location>
</feature>
<dbReference type="PROSITE" id="PS00211">
    <property type="entry name" value="ABC_TRANSPORTER_1"/>
    <property type="match status" value="1"/>
</dbReference>
<gene>
    <name evidence="13" type="ORF">LAMO00422_LOCUS16257</name>
</gene>
<sequence>MPEEIKRRVSDIMSRGERAVSRSNIDIESKAGENDENNLEMPLLENDPAKPNGKSMPAWKTKRVEERWGRLWIHFIALLWKRWHNAKRDKKVWMWQILYPSLWLLGGIGLLKFAATLQGKNVNISLGDFNSPLYVPINYEASQLLMSTEIDNNAIYHNATRPAGNQVQDEGCIGTDIPVNSTTDMARYLLCNYKEYKQTRYGAYLIDLPTYGLPGELGVMTSIFFNSTGLYAANAFMSTLNEAVGRVKNPGFSIDLNVKAWPLTQQEQTLGQGLTSIVVAIAFAFVPASIVGFVVMERQTKSKHLQIISGISTTAYWLSNLLWDFLNFIPPCLIALAVFAIYDISSLTGEGAGALFLCSLLYALAVITFTYCMSFAFTNAPSAQSIMLMLYIFTGCILLIASIIMDIIPTTKSANDKLKYVYRFVPSYSFGECVINLMTRDSVLIWGEHKKAMDWEIIGRPCVYLVCEFIAYLSALLLIEQILATPKLYGMFFRPIQVEDEAFEDDVDVLKEKERIQSGKKLSVDSNEDMVVLKGLRKVYPGQTGPKVAVKDVWFGIPEGQCFGFLGINGAGKSSTLKMLTGDVLPTKGTATLAGLDVLSDQLEVRKLIGYCPQFDALLPLMTARETLRMFARIKGVNAASIEEYVEDLCRQLSLDINGWLDKPCGGYSGGNKRKLSVGIALVGNPPVVFLDEPSTGMDPGSRRFMWDLISSTMAERSVILTTHSMEECEALCSRLGIMVGGRFRCIGSSQRLKTRYGSGYQIDVKVSKGGAPAFKTWLKGEFKETKILEDQGENMKFRINPPQGTTLGGIFRLIEKNRKTQAFGIIEYSVSETSLEQIFIHFARQQQEETGTVAGLTNVQEDTKTS</sequence>
<evidence type="ECO:0000313" key="13">
    <source>
        <dbReference type="EMBL" id="CAD8457310.1"/>
    </source>
</evidence>
<dbReference type="CDD" id="cd03263">
    <property type="entry name" value="ABC_subfamily_A"/>
    <property type="match status" value="1"/>
</dbReference>
<dbReference type="GO" id="GO:0016887">
    <property type="term" value="F:ATP hydrolysis activity"/>
    <property type="evidence" value="ECO:0007669"/>
    <property type="project" value="InterPro"/>
</dbReference>
<evidence type="ECO:0000256" key="11">
    <source>
        <dbReference type="SAM" id="Phobius"/>
    </source>
</evidence>
<feature type="compositionally biased region" description="Basic and acidic residues" evidence="10">
    <location>
        <begin position="1"/>
        <end position="33"/>
    </location>
</feature>
<feature type="transmembrane region" description="Helical" evidence="11">
    <location>
        <begin position="274"/>
        <end position="296"/>
    </location>
</feature>
<dbReference type="SUPFAM" id="SSF52540">
    <property type="entry name" value="P-loop containing nucleoside triphosphate hydrolases"/>
    <property type="match status" value="1"/>
</dbReference>
<keyword evidence="4 11" id="KW-0812">Transmembrane</keyword>
<dbReference type="SMART" id="SM00382">
    <property type="entry name" value="AAA"/>
    <property type="match status" value="1"/>
</dbReference>
<keyword evidence="8 11" id="KW-1133">Transmembrane helix</keyword>
<organism evidence="13">
    <name type="scientific">Amorphochlora amoebiformis</name>
    <dbReference type="NCBI Taxonomy" id="1561963"/>
    <lineage>
        <taxon>Eukaryota</taxon>
        <taxon>Sar</taxon>
        <taxon>Rhizaria</taxon>
        <taxon>Cercozoa</taxon>
        <taxon>Chlorarachniophyceae</taxon>
        <taxon>Amorphochlora</taxon>
    </lineage>
</organism>
<keyword evidence="7" id="KW-0067">ATP-binding</keyword>
<dbReference type="EMBL" id="HBEM01023920">
    <property type="protein sequence ID" value="CAD8457310.1"/>
    <property type="molecule type" value="Transcribed_RNA"/>
</dbReference>
<dbReference type="GO" id="GO:0005319">
    <property type="term" value="F:lipid transporter activity"/>
    <property type="evidence" value="ECO:0007669"/>
    <property type="project" value="TreeGrafter"/>
</dbReference>
<protein>
    <recommendedName>
        <fullName evidence="12">ABC transporter domain-containing protein</fullName>
    </recommendedName>
</protein>
<keyword evidence="3" id="KW-0813">Transport</keyword>
<dbReference type="PROSITE" id="PS50893">
    <property type="entry name" value="ABC_TRANSPORTER_2"/>
    <property type="match status" value="1"/>
</dbReference>
<accession>A0A7S0DMV8</accession>
<dbReference type="InterPro" id="IPR017871">
    <property type="entry name" value="ABC_transporter-like_CS"/>
</dbReference>
<evidence type="ECO:0000256" key="6">
    <source>
        <dbReference type="ARBA" id="ARBA00022741"/>
    </source>
</evidence>
<name>A0A7S0DMV8_9EUKA</name>
<dbReference type="FunFam" id="3.40.50.300:FF:000665">
    <property type="entry name" value="ABC transporter A family member 2"/>
    <property type="match status" value="1"/>
</dbReference>
<feature type="region of interest" description="Disordered" evidence="10">
    <location>
        <begin position="1"/>
        <end position="58"/>
    </location>
</feature>
<dbReference type="Pfam" id="PF00005">
    <property type="entry name" value="ABC_tran"/>
    <property type="match status" value="1"/>
</dbReference>
<evidence type="ECO:0000256" key="7">
    <source>
        <dbReference type="ARBA" id="ARBA00022840"/>
    </source>
</evidence>
<dbReference type="InterPro" id="IPR003439">
    <property type="entry name" value="ABC_transporter-like_ATP-bd"/>
</dbReference>
<keyword evidence="9 11" id="KW-0472">Membrane</keyword>
<reference evidence="13" key="1">
    <citation type="submission" date="2021-01" db="EMBL/GenBank/DDBJ databases">
        <authorList>
            <person name="Corre E."/>
            <person name="Pelletier E."/>
            <person name="Niang G."/>
            <person name="Scheremetjew M."/>
            <person name="Finn R."/>
            <person name="Kale V."/>
            <person name="Holt S."/>
            <person name="Cochrane G."/>
            <person name="Meng A."/>
            <person name="Brown T."/>
            <person name="Cohen L."/>
        </authorList>
    </citation>
    <scope>NUCLEOTIDE SEQUENCE</scope>
    <source>
        <strain evidence="13">CCMP2058</strain>
    </source>
</reference>
<feature type="transmembrane region" description="Helical" evidence="11">
    <location>
        <begin position="317"/>
        <end position="342"/>
    </location>
</feature>
<evidence type="ECO:0000256" key="2">
    <source>
        <dbReference type="ARBA" id="ARBA00008869"/>
    </source>
</evidence>
<evidence type="ECO:0000256" key="4">
    <source>
        <dbReference type="ARBA" id="ARBA00022692"/>
    </source>
</evidence>
<feature type="domain" description="ABC transporter" evidence="12">
    <location>
        <begin position="531"/>
        <end position="766"/>
    </location>
</feature>
<dbReference type="GO" id="GO:0140359">
    <property type="term" value="F:ABC-type transporter activity"/>
    <property type="evidence" value="ECO:0007669"/>
    <property type="project" value="InterPro"/>
</dbReference>
<evidence type="ECO:0000256" key="8">
    <source>
        <dbReference type="ARBA" id="ARBA00022989"/>
    </source>
</evidence>
<proteinExistence type="inferred from homology"/>
<evidence type="ECO:0000256" key="9">
    <source>
        <dbReference type="ARBA" id="ARBA00023136"/>
    </source>
</evidence>
<evidence type="ECO:0000256" key="3">
    <source>
        <dbReference type="ARBA" id="ARBA00022448"/>
    </source>
</evidence>
<feature type="transmembrane region" description="Helical" evidence="11">
    <location>
        <begin position="458"/>
        <end position="479"/>
    </location>
</feature>
<comment type="similarity">
    <text evidence="2">Belongs to the ABC transporter superfamily. ABCA family.</text>
</comment>
<dbReference type="InterPro" id="IPR027417">
    <property type="entry name" value="P-loop_NTPase"/>
</dbReference>
<evidence type="ECO:0000256" key="1">
    <source>
        <dbReference type="ARBA" id="ARBA00004141"/>
    </source>
</evidence>
<keyword evidence="6" id="KW-0547">Nucleotide-binding</keyword>
<dbReference type="InterPro" id="IPR003593">
    <property type="entry name" value="AAA+_ATPase"/>
</dbReference>